<evidence type="ECO:0000313" key="6">
    <source>
        <dbReference type="EMBL" id="MET2828227.1"/>
    </source>
</evidence>
<dbReference type="EC" id="3.5.2.2" evidence="6"/>
<dbReference type="InterPro" id="IPR006680">
    <property type="entry name" value="Amidohydro-rel"/>
</dbReference>
<accession>A0ABV2DE08</accession>
<evidence type="ECO:0000256" key="1">
    <source>
        <dbReference type="ARBA" id="ARBA00001947"/>
    </source>
</evidence>
<proteinExistence type="inferred from homology"/>
<sequence>MYDLVVRGGRVALDDIWAECDIGITDGRIAATGSGLQGAKTIDARGRWVMPGGIDAHCHLDQPVWGGAGNADDFESGSVSAAFGGTTCIVPFGMPGPGMTTIGAMDRAMARAAGRSVVDYSLHGVVTAGTGADVDGQLQQLAGRGIASVKLFMTYDGFAVDDDLFLTVLDAARGLGWVVMVHAENDAAIRRTRQKLIDLGRTEMRYHAVAHSEIMEREATHRALALAEMTGTRMTIVHVSSIQSAEEVARARLRGVEVAAETCPQYVFLGASDLDRPPRDAARFVFSPPPRSPRSQHHLWQALANGGIDLWSSDHSPYFFADKLGKSDTPAFNTTLSGIPGIETRLPLLFSEGLLAGHLTLARYLDLTSRNAAAIYGLDHRKGRIAVGLDADLVLWDPARTWELGHAVLHSRVDFTPYEGRRIVGKPVTVLVRGVPVVTDNVLSTGAGHGQFVARRPSDPKLARVPVEDTTPWLDA</sequence>
<dbReference type="NCBIfam" id="TIGR02033">
    <property type="entry name" value="D-hydantoinase"/>
    <property type="match status" value="1"/>
</dbReference>
<evidence type="ECO:0000256" key="2">
    <source>
        <dbReference type="ARBA" id="ARBA00008829"/>
    </source>
</evidence>
<dbReference type="Gene3D" id="2.30.40.10">
    <property type="entry name" value="Urease, subunit C, domain 1"/>
    <property type="match status" value="1"/>
</dbReference>
<dbReference type="RefSeq" id="WP_354460236.1">
    <property type="nucleotide sequence ID" value="NZ_JBEWSZ010000001.1"/>
</dbReference>
<dbReference type="InterPro" id="IPR050378">
    <property type="entry name" value="Metallo-dep_Hydrolases_sf"/>
</dbReference>
<organism evidence="6 7">
    <name type="scientific">Mesorhizobium shangrilense</name>
    <dbReference type="NCBI Taxonomy" id="460060"/>
    <lineage>
        <taxon>Bacteria</taxon>
        <taxon>Pseudomonadati</taxon>
        <taxon>Pseudomonadota</taxon>
        <taxon>Alphaproteobacteria</taxon>
        <taxon>Hyphomicrobiales</taxon>
        <taxon>Phyllobacteriaceae</taxon>
        <taxon>Mesorhizobium</taxon>
    </lineage>
</organism>
<dbReference type="GO" id="GO:0004157">
    <property type="term" value="F:dihydropyrimidinase activity"/>
    <property type="evidence" value="ECO:0007669"/>
    <property type="project" value="UniProtKB-EC"/>
</dbReference>
<feature type="domain" description="Amidohydrolase-related" evidence="5">
    <location>
        <begin position="48"/>
        <end position="400"/>
    </location>
</feature>
<reference evidence="6 7" key="1">
    <citation type="submission" date="2024-06" db="EMBL/GenBank/DDBJ databases">
        <authorList>
            <person name="Kim D.-U."/>
        </authorList>
    </citation>
    <scope>NUCLEOTIDE SEQUENCE [LARGE SCALE GENOMIC DNA]</scope>
    <source>
        <strain evidence="6 7">KACC15460</strain>
    </source>
</reference>
<protein>
    <submittedName>
        <fullName evidence="6">Dihydropyrimidinase</fullName>
        <ecNumber evidence="6">3.5.2.2</ecNumber>
    </submittedName>
</protein>
<dbReference type="EMBL" id="JBEWSZ010000001">
    <property type="protein sequence ID" value="MET2828227.1"/>
    <property type="molecule type" value="Genomic_DNA"/>
</dbReference>
<dbReference type="PANTHER" id="PTHR11647">
    <property type="entry name" value="HYDRANTOINASE/DIHYDROPYRIMIDINASE FAMILY MEMBER"/>
    <property type="match status" value="1"/>
</dbReference>
<keyword evidence="7" id="KW-1185">Reference proteome</keyword>
<dbReference type="PANTHER" id="PTHR11647:SF1">
    <property type="entry name" value="COLLAPSIN RESPONSE MEDIATOR PROTEIN"/>
    <property type="match status" value="1"/>
</dbReference>
<comment type="caution">
    <text evidence="6">The sequence shown here is derived from an EMBL/GenBank/DDBJ whole genome shotgun (WGS) entry which is preliminary data.</text>
</comment>
<dbReference type="Proteomes" id="UP001548832">
    <property type="component" value="Unassembled WGS sequence"/>
</dbReference>
<keyword evidence="3" id="KW-0479">Metal-binding</keyword>
<evidence type="ECO:0000256" key="4">
    <source>
        <dbReference type="ARBA" id="ARBA00022801"/>
    </source>
</evidence>
<dbReference type="SUPFAM" id="SSF51556">
    <property type="entry name" value="Metallo-dependent hydrolases"/>
    <property type="match status" value="1"/>
</dbReference>
<comment type="similarity">
    <text evidence="2">Belongs to the metallo-dependent hydrolases superfamily. Hydantoinase/dihydropyrimidinase family.</text>
</comment>
<comment type="cofactor">
    <cofactor evidence="1">
        <name>Zn(2+)</name>
        <dbReference type="ChEBI" id="CHEBI:29105"/>
    </cofactor>
</comment>
<dbReference type="SUPFAM" id="SSF51338">
    <property type="entry name" value="Composite domain of metallo-dependent hydrolases"/>
    <property type="match status" value="1"/>
</dbReference>
<keyword evidence="4 6" id="KW-0378">Hydrolase</keyword>
<dbReference type="InterPro" id="IPR011778">
    <property type="entry name" value="Hydantoinase/dihydroPyrase"/>
</dbReference>
<dbReference type="InterPro" id="IPR032466">
    <property type="entry name" value="Metal_Hydrolase"/>
</dbReference>
<name>A0ABV2DE08_9HYPH</name>
<gene>
    <name evidence="6" type="primary">hydA</name>
    <name evidence="6" type="ORF">ABVQ20_14685</name>
</gene>
<dbReference type="InterPro" id="IPR011059">
    <property type="entry name" value="Metal-dep_hydrolase_composite"/>
</dbReference>
<evidence type="ECO:0000259" key="5">
    <source>
        <dbReference type="Pfam" id="PF01979"/>
    </source>
</evidence>
<dbReference type="Pfam" id="PF01979">
    <property type="entry name" value="Amidohydro_1"/>
    <property type="match status" value="1"/>
</dbReference>
<evidence type="ECO:0000313" key="7">
    <source>
        <dbReference type="Proteomes" id="UP001548832"/>
    </source>
</evidence>
<evidence type="ECO:0000256" key="3">
    <source>
        <dbReference type="ARBA" id="ARBA00022723"/>
    </source>
</evidence>
<dbReference type="Gene3D" id="3.20.20.140">
    <property type="entry name" value="Metal-dependent hydrolases"/>
    <property type="match status" value="1"/>
</dbReference>